<dbReference type="HOGENOM" id="CLU_2551913_0_0_9"/>
<dbReference type="Proteomes" id="UP000009256">
    <property type="component" value="Chromosome"/>
</dbReference>
<dbReference type="RefSeq" id="WP_013433047.1">
    <property type="nucleotide sequence ID" value="NC_014721.1"/>
</dbReference>
<gene>
    <name evidence="1" type="ordered locus">Calkr_1831</name>
</gene>
<reference key="1">
    <citation type="submission" date="2010-11" db="EMBL/GenBank/DDBJ databases">
        <title>Complete sequence of chromosome of Caldicellulosiruptor kristjanssonii 177R1B.</title>
        <authorList>
            <consortium name="US DOE Joint Genome Institute"/>
            <person name="Lucas S."/>
            <person name="Copeland A."/>
            <person name="Lapidus A."/>
            <person name="Cheng J.-F."/>
            <person name="Bruce D."/>
            <person name="Goodwin L."/>
            <person name="Pitluck S."/>
            <person name="Davenport K."/>
            <person name="Detter J.C."/>
            <person name="Han C."/>
            <person name="Tapia R."/>
            <person name="Land M."/>
            <person name="Hauser L."/>
            <person name="Jeffries C."/>
            <person name="Kyrpides N."/>
            <person name="Ivanova N."/>
            <person name="Mikhailova N."/>
            <person name="Blumer-Schuette S.E."/>
            <person name="Kelly R.M."/>
            <person name="Woyke T."/>
        </authorList>
    </citation>
    <scope>NUCLEOTIDE SEQUENCE</scope>
    <source>
        <strain>177R1B</strain>
    </source>
</reference>
<name>E4S448_CALA7</name>
<evidence type="ECO:0000313" key="2">
    <source>
        <dbReference type="Proteomes" id="UP000009256"/>
    </source>
</evidence>
<dbReference type="KEGG" id="cki:Calkr_1831"/>
<reference evidence="1 2" key="2">
    <citation type="journal article" date="2011" name="J. Bacteriol.">
        <title>Complete genome sequences for the anaerobic, extremely thermophilic plant biomass-degrading bacteria Caldicellulosiruptor hydrothermalis, Caldicellulosiruptor kristjanssonii, Caldicellulosiruptor kronotskyensis, Caldicellulosiruptor owensenis, and Caldicellulosiruptor lactoaceticus.</title>
        <authorList>
            <person name="Blumer-Schuette S.E."/>
            <person name="Ozdemir I."/>
            <person name="Mistry D."/>
            <person name="Lucas S."/>
            <person name="Lapidus A."/>
            <person name="Cheng J.F."/>
            <person name="Goodwin L.A."/>
            <person name="Pitluck S."/>
            <person name="Land M.L."/>
            <person name="Hauser L.J."/>
            <person name="Woyke T."/>
            <person name="Mikhailova N."/>
            <person name="Pati A."/>
            <person name="Kyrpides N.C."/>
            <person name="Ivanova N."/>
            <person name="Detter J.C."/>
            <person name="Walston-Davenport K."/>
            <person name="Han S."/>
            <person name="Adams M.W."/>
            <person name="Kelly R.M."/>
        </authorList>
    </citation>
    <scope>NUCLEOTIDE SEQUENCE [LARGE SCALE GENOMIC DNA]</scope>
    <source>
        <strain evidence="2">ATCC 700853 / DSM 12137 / I77R1B</strain>
    </source>
</reference>
<proteinExistence type="predicted"/>
<evidence type="ECO:0000313" key="1">
    <source>
        <dbReference type="EMBL" id="ADQ41315.1"/>
    </source>
</evidence>
<keyword evidence="2" id="KW-1185">Reference proteome</keyword>
<dbReference type="AlphaFoldDB" id="E4S448"/>
<organism evidence="1 2">
    <name type="scientific">Caldicellulosiruptor acetigenus (strain ATCC 700853 / DSM 12137 / I77R1B)</name>
    <name type="common">Caldicellulosiruptor kristjanssonii</name>
    <dbReference type="NCBI Taxonomy" id="632335"/>
    <lineage>
        <taxon>Bacteria</taxon>
        <taxon>Bacillati</taxon>
        <taxon>Bacillota</taxon>
        <taxon>Bacillota incertae sedis</taxon>
        <taxon>Caldicellulosiruptorales</taxon>
        <taxon>Caldicellulosiruptoraceae</taxon>
        <taxon>Caldicellulosiruptor</taxon>
    </lineage>
</organism>
<protein>
    <submittedName>
        <fullName evidence="1">Uncharacterized protein</fullName>
    </submittedName>
</protein>
<dbReference type="STRING" id="632335.Calkr_1831"/>
<accession>E4S448</accession>
<sequence length="82" mass="8874">MKSIVLTSNNLNLTLKNNSCLQNLSAQKSTAEKASKTYSGSLNSNPAQNNSKISPAYVYEKGSSANEFYGKIVYAKPSSNYT</sequence>
<dbReference type="EMBL" id="CP002326">
    <property type="protein sequence ID" value="ADQ41315.1"/>
    <property type="molecule type" value="Genomic_DNA"/>
</dbReference>